<name>A0AC35U172_9BILA</name>
<sequence length="276" mass="30584">MGNAESVSSFNGLSCGYRVQSETPAQEAHLEPFVDFIVCVANVRIEKDDNILKDALEKSINQPLQLTVFSIKTQSLRQIKLVPRNCGTNEKLGAVLQFCTFEEATQNVYHVVDVKRGSPAHEAGLKSDTDYILGSDTIIRDFEGFVNLIQDNVGNNVKLYVYNTQGEGIRQVLIKPAYDEGHIIGYDGALGCQICNGLLHRIPAFSKNNAILSESIKRNSMDKNISEEVKAETLMMYNLNEYGVSFLSAEGKGYVLPTNVPDNEYQVRYGASPKFA</sequence>
<accession>A0AC35U172</accession>
<reference evidence="2" key="1">
    <citation type="submission" date="2016-11" db="UniProtKB">
        <authorList>
            <consortium name="WormBaseParasite"/>
        </authorList>
    </citation>
    <scope>IDENTIFICATION</scope>
    <source>
        <strain evidence="2">KR3021</strain>
    </source>
</reference>
<organism evidence="1 2">
    <name type="scientific">Rhabditophanes sp. KR3021</name>
    <dbReference type="NCBI Taxonomy" id="114890"/>
    <lineage>
        <taxon>Eukaryota</taxon>
        <taxon>Metazoa</taxon>
        <taxon>Ecdysozoa</taxon>
        <taxon>Nematoda</taxon>
        <taxon>Chromadorea</taxon>
        <taxon>Rhabditida</taxon>
        <taxon>Tylenchina</taxon>
        <taxon>Panagrolaimomorpha</taxon>
        <taxon>Strongyloidoidea</taxon>
        <taxon>Alloionematidae</taxon>
        <taxon>Rhabditophanes</taxon>
    </lineage>
</organism>
<dbReference type="Proteomes" id="UP000095286">
    <property type="component" value="Unplaced"/>
</dbReference>
<evidence type="ECO:0000313" key="2">
    <source>
        <dbReference type="WBParaSite" id="RSKR_0000632200.1"/>
    </source>
</evidence>
<evidence type="ECO:0000313" key="1">
    <source>
        <dbReference type="Proteomes" id="UP000095286"/>
    </source>
</evidence>
<protein>
    <submittedName>
        <fullName evidence="2">GRASP55_65 domain-containing protein</fullName>
    </submittedName>
</protein>
<proteinExistence type="predicted"/>
<dbReference type="WBParaSite" id="RSKR_0000632200.1">
    <property type="protein sequence ID" value="RSKR_0000632200.1"/>
    <property type="gene ID" value="RSKR_0000632200"/>
</dbReference>